<dbReference type="Proteomes" id="UP001151582">
    <property type="component" value="Unassembled WGS sequence"/>
</dbReference>
<dbReference type="InterPro" id="IPR051326">
    <property type="entry name" value="Kynurenine-oxoglutarate_AT"/>
</dbReference>
<dbReference type="GO" id="GO:0016212">
    <property type="term" value="F:kynurenine-oxoglutarate transaminase activity"/>
    <property type="evidence" value="ECO:0007669"/>
    <property type="project" value="UniProtKB-EC"/>
</dbReference>
<dbReference type="Gene3D" id="3.90.1150.10">
    <property type="entry name" value="Aspartate Aminotransferase, domain 1"/>
    <property type="match status" value="1"/>
</dbReference>
<sequence length="443" mass="49343">MIMAPIPARNSSTAPQPNGQPQPTKLPVASQRVEGPLTDVWTLFNQYTAKYKAINLGQGFMGFPAPQFVKDAGSAAAQVESCMQYAPPRGVPALRDELAKNYSQFLDRPVDPNTNIVVAAGGNEALLSVLAAFLDPGDEAVMMEPAFDQYFANLKLLNAVPKYVPLRVRPGIDATQNVISASDWVLDIDELRAAITPRTKVLIINTPHNPIGKVFTYDELQQIGQVAQEHNLVILSDEVYDRLTYDGHTHHSIATLPGMWNRTVIACSAGKAFGVTGWRIGWMIGAEHLILPCLRAHTRLIFTVNSPMQLAIANAFKAAHKNDFFNTQRQEYWERRHHLCQSLDAVGLPYTIPDGSYFILANTGKIKIPADFEFPLEVSSQGRCYEMCYFFTKEIGVTGIPPSEFYSDEHAQLADNYIRLAFCKPLELLDQVGERLVRLKQYM</sequence>
<keyword evidence="3 8" id="KW-0032">Aminotransferase</keyword>
<protein>
    <submittedName>
        <fullName evidence="8">Arylformamidase</fullName>
        <ecNumber evidence="8">2.6.1.7</ecNumber>
    </submittedName>
</protein>
<dbReference type="Pfam" id="PF00155">
    <property type="entry name" value="Aminotran_1_2"/>
    <property type="match status" value="1"/>
</dbReference>
<evidence type="ECO:0000256" key="5">
    <source>
        <dbReference type="ARBA" id="ARBA00022898"/>
    </source>
</evidence>
<evidence type="ECO:0000259" key="7">
    <source>
        <dbReference type="Pfam" id="PF00155"/>
    </source>
</evidence>
<keyword evidence="5" id="KW-0663">Pyridoxal phosphate</keyword>
<feature type="compositionally biased region" description="Polar residues" evidence="6">
    <location>
        <begin position="9"/>
        <end position="23"/>
    </location>
</feature>
<dbReference type="InterPro" id="IPR015424">
    <property type="entry name" value="PyrdxlP-dep_Trfase"/>
</dbReference>
<evidence type="ECO:0000256" key="3">
    <source>
        <dbReference type="ARBA" id="ARBA00022576"/>
    </source>
</evidence>
<dbReference type="PROSITE" id="PS00105">
    <property type="entry name" value="AA_TRANSFER_CLASS_1"/>
    <property type="match status" value="1"/>
</dbReference>
<dbReference type="InterPro" id="IPR015421">
    <property type="entry name" value="PyrdxlP-dep_Trfase_major"/>
</dbReference>
<dbReference type="InterPro" id="IPR004838">
    <property type="entry name" value="NHTrfase_class1_PyrdxlP-BS"/>
</dbReference>
<comment type="cofactor">
    <cofactor evidence="1">
        <name>pyridoxal 5'-phosphate</name>
        <dbReference type="ChEBI" id="CHEBI:597326"/>
    </cofactor>
</comment>
<dbReference type="InterPro" id="IPR015422">
    <property type="entry name" value="PyrdxlP-dep_Trfase_small"/>
</dbReference>
<dbReference type="SUPFAM" id="SSF53383">
    <property type="entry name" value="PLP-dependent transferases"/>
    <property type="match status" value="1"/>
</dbReference>
<name>A0A9W8AY90_9FUNG</name>
<accession>A0A9W8AY90</accession>
<feature type="domain" description="Aminotransferase class I/classII large" evidence="7">
    <location>
        <begin position="53"/>
        <end position="364"/>
    </location>
</feature>
<evidence type="ECO:0000256" key="4">
    <source>
        <dbReference type="ARBA" id="ARBA00022679"/>
    </source>
</evidence>
<proteinExistence type="inferred from homology"/>
<dbReference type="GO" id="GO:0030170">
    <property type="term" value="F:pyridoxal phosphate binding"/>
    <property type="evidence" value="ECO:0007669"/>
    <property type="project" value="InterPro"/>
</dbReference>
<dbReference type="OrthoDB" id="2414662at2759"/>
<keyword evidence="9" id="KW-1185">Reference proteome</keyword>
<dbReference type="EMBL" id="JANBQB010001056">
    <property type="protein sequence ID" value="KAJ1972440.1"/>
    <property type="molecule type" value="Genomic_DNA"/>
</dbReference>
<dbReference type="CDD" id="cd00609">
    <property type="entry name" value="AAT_like"/>
    <property type="match status" value="1"/>
</dbReference>
<evidence type="ECO:0000313" key="8">
    <source>
        <dbReference type="EMBL" id="KAJ1972440.1"/>
    </source>
</evidence>
<keyword evidence="4 8" id="KW-0808">Transferase</keyword>
<dbReference type="EC" id="2.6.1.7" evidence="8"/>
<dbReference type="Gene3D" id="3.40.640.10">
    <property type="entry name" value="Type I PLP-dependent aspartate aminotransferase-like (Major domain)"/>
    <property type="match status" value="1"/>
</dbReference>
<dbReference type="PANTHER" id="PTHR43807:SF20">
    <property type="entry name" value="FI04487P"/>
    <property type="match status" value="1"/>
</dbReference>
<evidence type="ECO:0000256" key="2">
    <source>
        <dbReference type="ARBA" id="ARBA00007441"/>
    </source>
</evidence>
<dbReference type="GO" id="GO:0005739">
    <property type="term" value="C:mitochondrion"/>
    <property type="evidence" value="ECO:0007669"/>
    <property type="project" value="TreeGrafter"/>
</dbReference>
<comment type="caution">
    <text evidence="8">The sequence shown here is derived from an EMBL/GenBank/DDBJ whole genome shotgun (WGS) entry which is preliminary data.</text>
</comment>
<evidence type="ECO:0000256" key="6">
    <source>
        <dbReference type="SAM" id="MobiDB-lite"/>
    </source>
</evidence>
<evidence type="ECO:0000256" key="1">
    <source>
        <dbReference type="ARBA" id="ARBA00001933"/>
    </source>
</evidence>
<comment type="similarity">
    <text evidence="2">Belongs to the class-I pyridoxal-phosphate-dependent aminotransferase family.</text>
</comment>
<evidence type="ECO:0000313" key="9">
    <source>
        <dbReference type="Proteomes" id="UP001151582"/>
    </source>
</evidence>
<dbReference type="InterPro" id="IPR004839">
    <property type="entry name" value="Aminotransferase_I/II_large"/>
</dbReference>
<organism evidence="8 9">
    <name type="scientific">Dimargaris verticillata</name>
    <dbReference type="NCBI Taxonomy" id="2761393"/>
    <lineage>
        <taxon>Eukaryota</taxon>
        <taxon>Fungi</taxon>
        <taxon>Fungi incertae sedis</taxon>
        <taxon>Zoopagomycota</taxon>
        <taxon>Kickxellomycotina</taxon>
        <taxon>Dimargaritomycetes</taxon>
        <taxon>Dimargaritales</taxon>
        <taxon>Dimargaritaceae</taxon>
        <taxon>Dimargaris</taxon>
    </lineage>
</organism>
<reference evidence="8" key="1">
    <citation type="submission" date="2022-07" db="EMBL/GenBank/DDBJ databases">
        <title>Phylogenomic reconstructions and comparative analyses of Kickxellomycotina fungi.</title>
        <authorList>
            <person name="Reynolds N.K."/>
            <person name="Stajich J.E."/>
            <person name="Barry K."/>
            <person name="Grigoriev I.V."/>
            <person name="Crous P."/>
            <person name="Smith M.E."/>
        </authorList>
    </citation>
    <scope>NUCLEOTIDE SEQUENCE</scope>
    <source>
        <strain evidence="8">RSA 567</strain>
    </source>
</reference>
<dbReference type="PANTHER" id="PTHR43807">
    <property type="entry name" value="FI04487P"/>
    <property type="match status" value="1"/>
</dbReference>
<dbReference type="FunFam" id="3.40.640.10:FF:000024">
    <property type="entry name" value="Kynurenine--oxoglutarate transaminase 3"/>
    <property type="match status" value="1"/>
</dbReference>
<feature type="region of interest" description="Disordered" evidence="6">
    <location>
        <begin position="1"/>
        <end position="27"/>
    </location>
</feature>
<dbReference type="AlphaFoldDB" id="A0A9W8AY90"/>
<gene>
    <name evidence="8" type="primary">BNA3</name>
    <name evidence="8" type="ORF">H4R34_005408</name>
</gene>